<dbReference type="InterPro" id="IPR035926">
    <property type="entry name" value="NusB-like_sf"/>
</dbReference>
<reference evidence="7 8" key="1">
    <citation type="submission" date="2018-09" db="EMBL/GenBank/DDBJ databases">
        <title>Genome sequencing of strain 1JSPR-7.</title>
        <authorList>
            <person name="Heo J."/>
            <person name="Kim S.-J."/>
            <person name="Kwon S.-W."/>
        </authorList>
    </citation>
    <scope>NUCLEOTIDE SEQUENCE [LARGE SCALE GENOMIC DNA]</scope>
    <source>
        <strain evidence="7 8">1JSPR-7</strain>
    </source>
</reference>
<evidence type="ECO:0000256" key="1">
    <source>
        <dbReference type="ARBA" id="ARBA00005952"/>
    </source>
</evidence>
<evidence type="ECO:0000313" key="8">
    <source>
        <dbReference type="Proteomes" id="UP000269374"/>
    </source>
</evidence>
<dbReference type="RefSeq" id="WP_120771126.1">
    <property type="nucleotide sequence ID" value="NZ_CP032627.1"/>
</dbReference>
<evidence type="ECO:0000256" key="2">
    <source>
        <dbReference type="ARBA" id="ARBA00022814"/>
    </source>
</evidence>
<keyword evidence="2" id="KW-0889">Transcription antitermination</keyword>
<evidence type="ECO:0000259" key="6">
    <source>
        <dbReference type="Pfam" id="PF01029"/>
    </source>
</evidence>
<sequence length="324" mass="36900">MPKTLNQHQIRRRAVQALFSYKVQNDMATTVVSEFRKNVESLEAALAQPIRFEVEYRDERITVRKFPKQLSKPLEAIAGIYDILGVANVEKTAVTKAMTFMRDFGGFTKKMNEYDANDLFKGIMANLNLVKLFQIDLDEELPTAPKVLEFLRDLPQDSTSEQALATFKKTFSMLHENILEKYTLDLFTPVQLQNELDEKLSQAELKAQAQTNELLRKTKVFVLNYDNDAPEAIEAPEYFTTLVDGILANSTTLEVELSKYLAKNWSFVRLTLVEQSLLLVAAYEIMFTDTPDVVAVNEAIELSKDFSDEKSSRFVNGVLTNLVK</sequence>
<evidence type="ECO:0000256" key="4">
    <source>
        <dbReference type="ARBA" id="ARBA00023015"/>
    </source>
</evidence>
<name>A0A387BBG0_9LACT</name>
<evidence type="ECO:0000256" key="5">
    <source>
        <dbReference type="ARBA" id="ARBA00023163"/>
    </source>
</evidence>
<feature type="domain" description="NusB/RsmB/TIM44" evidence="6">
    <location>
        <begin position="222"/>
        <end position="324"/>
    </location>
</feature>
<dbReference type="AlphaFoldDB" id="A0A387BBG0"/>
<dbReference type="Gene3D" id="1.10.940.10">
    <property type="entry name" value="NusB-like"/>
    <property type="match status" value="1"/>
</dbReference>
<keyword evidence="8" id="KW-1185">Reference proteome</keyword>
<keyword evidence="5" id="KW-0804">Transcription</keyword>
<dbReference type="GO" id="GO:0003723">
    <property type="term" value="F:RNA binding"/>
    <property type="evidence" value="ECO:0007669"/>
    <property type="project" value="UniProtKB-KW"/>
</dbReference>
<dbReference type="Pfam" id="PF01029">
    <property type="entry name" value="NusB"/>
    <property type="match status" value="1"/>
</dbReference>
<dbReference type="InterPro" id="IPR006027">
    <property type="entry name" value="NusB_RsmB_TIM44"/>
</dbReference>
<dbReference type="SUPFAM" id="SSF48013">
    <property type="entry name" value="NusB-like"/>
    <property type="match status" value="1"/>
</dbReference>
<organism evidence="7 8">
    <name type="scientific">Lactococcus allomyrinae</name>
    <dbReference type="NCBI Taxonomy" id="2419773"/>
    <lineage>
        <taxon>Bacteria</taxon>
        <taxon>Bacillati</taxon>
        <taxon>Bacillota</taxon>
        <taxon>Bacilli</taxon>
        <taxon>Lactobacillales</taxon>
        <taxon>Streptococcaceae</taxon>
        <taxon>Lactococcus</taxon>
    </lineage>
</organism>
<evidence type="ECO:0000313" key="7">
    <source>
        <dbReference type="EMBL" id="AYF99737.1"/>
    </source>
</evidence>
<dbReference type="EMBL" id="CP032627">
    <property type="protein sequence ID" value="AYF99737.1"/>
    <property type="molecule type" value="Genomic_DNA"/>
</dbReference>
<dbReference type="InterPro" id="IPR011605">
    <property type="entry name" value="NusB_fam"/>
</dbReference>
<accession>A0A387BBG0</accession>
<dbReference type="PANTHER" id="PTHR11078:SF3">
    <property type="entry name" value="ANTITERMINATION NUSB DOMAIN-CONTAINING PROTEIN"/>
    <property type="match status" value="1"/>
</dbReference>
<dbReference type="KEGG" id="lact:D7I46_00725"/>
<dbReference type="Proteomes" id="UP000269374">
    <property type="component" value="Chromosome"/>
</dbReference>
<dbReference type="NCBIfam" id="TIGR01951">
    <property type="entry name" value="nusB"/>
    <property type="match status" value="1"/>
</dbReference>
<keyword evidence="4" id="KW-0805">Transcription regulation</keyword>
<dbReference type="PANTHER" id="PTHR11078">
    <property type="entry name" value="N UTILIZATION SUBSTANCE PROTEIN B-RELATED"/>
    <property type="match status" value="1"/>
</dbReference>
<evidence type="ECO:0000256" key="3">
    <source>
        <dbReference type="ARBA" id="ARBA00022884"/>
    </source>
</evidence>
<dbReference type="OrthoDB" id="9811381at2"/>
<proteinExistence type="inferred from homology"/>
<protein>
    <submittedName>
        <fullName evidence="7">Transcription antitermination factor NusB</fullName>
    </submittedName>
</protein>
<gene>
    <name evidence="7" type="primary">nusB</name>
    <name evidence="7" type="ORF">D7I46_00725</name>
</gene>
<dbReference type="GO" id="GO:0005829">
    <property type="term" value="C:cytosol"/>
    <property type="evidence" value="ECO:0007669"/>
    <property type="project" value="TreeGrafter"/>
</dbReference>
<comment type="similarity">
    <text evidence="1">Belongs to the NusB family.</text>
</comment>
<keyword evidence="3" id="KW-0694">RNA-binding</keyword>
<dbReference type="GO" id="GO:0031564">
    <property type="term" value="P:transcription antitermination"/>
    <property type="evidence" value="ECO:0007669"/>
    <property type="project" value="UniProtKB-KW"/>
</dbReference>
<dbReference type="GO" id="GO:0006353">
    <property type="term" value="P:DNA-templated transcription termination"/>
    <property type="evidence" value="ECO:0007669"/>
    <property type="project" value="InterPro"/>
</dbReference>